<evidence type="ECO:0000313" key="3">
    <source>
        <dbReference type="Proteomes" id="UP000182278"/>
    </source>
</evidence>
<name>A0A1J4SDW6_9BACT</name>
<protein>
    <recommendedName>
        <fullName evidence="1">DUS-like FMN-binding domain-containing protein</fullName>
    </recommendedName>
</protein>
<dbReference type="PROSITE" id="PS00912">
    <property type="entry name" value="DHODEHASE_2"/>
    <property type="match status" value="1"/>
</dbReference>
<dbReference type="InterPro" id="IPR035587">
    <property type="entry name" value="DUS-like_FMN-bd"/>
</dbReference>
<dbReference type="STRING" id="1817893.AUJ66_06180"/>
<dbReference type="SUPFAM" id="SSF51395">
    <property type="entry name" value="FMN-linked oxidoreductases"/>
    <property type="match status" value="1"/>
</dbReference>
<dbReference type="EMBL" id="MNUO01000094">
    <property type="protein sequence ID" value="OIN96453.1"/>
    <property type="molecule type" value="Genomic_DNA"/>
</dbReference>
<dbReference type="Pfam" id="PF01207">
    <property type="entry name" value="Dus"/>
    <property type="match status" value="1"/>
</dbReference>
<evidence type="ECO:0000313" key="2">
    <source>
        <dbReference type="EMBL" id="OIN96453.1"/>
    </source>
</evidence>
<feature type="domain" description="DUS-like FMN-binding" evidence="1">
    <location>
        <begin position="90"/>
        <end position="248"/>
    </location>
</feature>
<dbReference type="GO" id="GO:0016627">
    <property type="term" value="F:oxidoreductase activity, acting on the CH-CH group of donors"/>
    <property type="evidence" value="ECO:0007669"/>
    <property type="project" value="InterPro"/>
</dbReference>
<gene>
    <name evidence="2" type="ORF">AUJ66_06180</name>
</gene>
<dbReference type="Proteomes" id="UP000182278">
    <property type="component" value="Unassembled WGS sequence"/>
</dbReference>
<dbReference type="AlphaFoldDB" id="A0A1J4SDW6"/>
<evidence type="ECO:0000259" key="1">
    <source>
        <dbReference type="Pfam" id="PF01207"/>
    </source>
</evidence>
<reference evidence="2 3" key="1">
    <citation type="journal article" date="2016" name="Environ. Microbiol.">
        <title>Genomic resolution of a cold subsurface aquifer community provides metabolic insights for novel microbes adapted to high CO concentrations.</title>
        <authorList>
            <person name="Probst A.J."/>
            <person name="Castelle C.J."/>
            <person name="Singh A."/>
            <person name="Brown C.T."/>
            <person name="Anantharaman K."/>
            <person name="Sharon I."/>
            <person name="Hug L.A."/>
            <person name="Burstein D."/>
            <person name="Emerson J.B."/>
            <person name="Thomas B.C."/>
            <person name="Banfield J.F."/>
        </authorList>
    </citation>
    <scope>NUCLEOTIDE SEQUENCE [LARGE SCALE GENOMIC DNA]</scope>
    <source>
        <strain evidence="2">CG1_02_38_46</strain>
    </source>
</reference>
<accession>A0A1J4SDW6</accession>
<dbReference type="InterPro" id="IPR001295">
    <property type="entry name" value="Dihydroorotate_DH_CS"/>
</dbReference>
<dbReference type="GO" id="GO:0006207">
    <property type="term" value="P:'de novo' pyrimidine nucleobase biosynthetic process"/>
    <property type="evidence" value="ECO:0007669"/>
    <property type="project" value="InterPro"/>
</dbReference>
<comment type="caution">
    <text evidence="2">The sequence shown here is derived from an EMBL/GenBank/DDBJ whole genome shotgun (WGS) entry which is preliminary data.</text>
</comment>
<dbReference type="InterPro" id="IPR013785">
    <property type="entry name" value="Aldolase_TIM"/>
</dbReference>
<organism evidence="2 3">
    <name type="scientific">Candidatus Desantisbacteria bacterium CG1_02_38_46</name>
    <dbReference type="NCBI Taxonomy" id="1817893"/>
    <lineage>
        <taxon>Bacteria</taxon>
        <taxon>Candidatus Desantisiibacteriota</taxon>
    </lineage>
</organism>
<dbReference type="Gene3D" id="3.20.20.70">
    <property type="entry name" value="Aldolase class I"/>
    <property type="match status" value="1"/>
</dbReference>
<sequence length="255" mass="27058">MGTSSFSFEKIRNGVVLAELGGYGDGPYCAKHGAGAALVMLGTYIVDAGDSVPYPAHFVFKPGRSNYARYLQEHIGIARASGTQVGISVISVNISDTLEFLKVVQEAGADYASLCVHSTMKMFLRVGLGSALCRRENWENLRKWAKEILKAAQIPVIFKIGIHDTPDTIEAVDVIADAGIPIVHINVGNTGPGSKGLAMLERLRSKCPFLIGGGGVKDIEGARRVLKAGADAVAIGTAAMKDPDFCGRIQNLLTV</sequence>
<proteinExistence type="predicted"/>